<name>A0A7W8IT61_9BACL</name>
<dbReference type="SUPFAM" id="SSF50891">
    <property type="entry name" value="Cyclophilin-like"/>
    <property type="match status" value="1"/>
</dbReference>
<accession>A0A7W8IT61</accession>
<evidence type="ECO:0000313" key="2">
    <source>
        <dbReference type="Proteomes" id="UP000520011"/>
    </source>
</evidence>
<gene>
    <name evidence="1" type="ORF">HNQ34_003315</name>
</gene>
<dbReference type="Pfam" id="PF12903">
    <property type="entry name" value="DUF3830"/>
    <property type="match status" value="1"/>
</dbReference>
<dbReference type="Proteomes" id="UP000520011">
    <property type="component" value="Unassembled WGS sequence"/>
</dbReference>
<dbReference type="Gene3D" id="2.40.100.20">
    <property type="match status" value="1"/>
</dbReference>
<evidence type="ECO:0000313" key="1">
    <source>
        <dbReference type="EMBL" id="MBB5326196.1"/>
    </source>
</evidence>
<reference evidence="1 2" key="1">
    <citation type="submission" date="2020-08" db="EMBL/GenBank/DDBJ databases">
        <title>Genomic Encyclopedia of Type Strains, Phase IV (KMG-IV): sequencing the most valuable type-strain genomes for metagenomic binning, comparative biology and taxonomic classification.</title>
        <authorList>
            <person name="Goeker M."/>
        </authorList>
    </citation>
    <scope>NUCLEOTIDE SEQUENCE [LARGE SCALE GENOMIC DNA]</scope>
    <source>
        <strain evidence="1 2">DSM 16325</strain>
    </source>
</reference>
<dbReference type="InterPro" id="IPR024532">
    <property type="entry name" value="DUF3830"/>
</dbReference>
<keyword evidence="2" id="KW-1185">Reference proteome</keyword>
<sequence>MKRILIIFENGRSFPATLLEDKAPKTCEKVWESLPFSSIVRHSRWSGRERNFPFTSNGYPKRENQTISTSIGEIVYWRDWLMDEEPDVSEIIAIYYGAERTRSHRGDEPVHVFAKIDYTHFCKFANYLFCTLANYFGLEYTYKIRSTGFTWSGGHVRLVA</sequence>
<proteinExistence type="predicted"/>
<dbReference type="RefSeq" id="WP_183256356.1">
    <property type="nucleotide sequence ID" value="NZ_JACHEP010000031.1"/>
</dbReference>
<protein>
    <submittedName>
        <fullName evidence="1">Uncharacterized protein</fullName>
    </submittedName>
</protein>
<organism evidence="1 2">
    <name type="scientific">Anoxybacteroides tepidamans</name>
    <dbReference type="NCBI Taxonomy" id="265948"/>
    <lineage>
        <taxon>Bacteria</taxon>
        <taxon>Bacillati</taxon>
        <taxon>Bacillota</taxon>
        <taxon>Bacilli</taxon>
        <taxon>Bacillales</taxon>
        <taxon>Anoxybacillaceae</taxon>
        <taxon>Anoxybacteroides</taxon>
    </lineage>
</organism>
<dbReference type="EMBL" id="JACHEP010000031">
    <property type="protein sequence ID" value="MBB5326196.1"/>
    <property type="molecule type" value="Genomic_DNA"/>
</dbReference>
<dbReference type="AlphaFoldDB" id="A0A7W8IT61"/>
<dbReference type="InterPro" id="IPR029000">
    <property type="entry name" value="Cyclophilin-like_dom_sf"/>
</dbReference>
<comment type="caution">
    <text evidence="1">The sequence shown here is derived from an EMBL/GenBank/DDBJ whole genome shotgun (WGS) entry which is preliminary data.</text>
</comment>